<keyword evidence="2 5" id="KW-0812">Transmembrane</keyword>
<keyword evidence="4 5" id="KW-0472">Membrane</keyword>
<evidence type="ECO:0000313" key="8">
    <source>
        <dbReference type="Proteomes" id="UP000194236"/>
    </source>
</evidence>
<comment type="subcellular location">
    <subcellularLocation>
        <location evidence="1">Membrane</location>
        <topology evidence="1">Multi-pass membrane protein</topology>
    </subcellularLocation>
</comment>
<accession>A0A1Y3BDD8</accession>
<feature type="transmembrane region" description="Helical" evidence="5">
    <location>
        <begin position="62"/>
        <end position="80"/>
    </location>
</feature>
<evidence type="ECO:0000259" key="6">
    <source>
        <dbReference type="PROSITE" id="PS50850"/>
    </source>
</evidence>
<gene>
    <name evidence="7" type="ORF">BLA29_011930</name>
</gene>
<keyword evidence="3 5" id="KW-1133">Transmembrane helix</keyword>
<protein>
    <recommendedName>
        <fullName evidence="6">Major facilitator superfamily (MFS) profile domain-containing protein</fullName>
    </recommendedName>
</protein>
<dbReference type="GO" id="GO:0016020">
    <property type="term" value="C:membrane"/>
    <property type="evidence" value="ECO:0007669"/>
    <property type="project" value="UniProtKB-SubCell"/>
</dbReference>
<sequence length="96" mass="10226">MFFAILGKMSLAGSFSLVFVYSAEIFPTILRITGLGVCSFASRIGAMSAPHLVELNLIGDSIPFLVIGILTLIAGLLSIVMPETKDKNLPDSLENP</sequence>
<dbReference type="AlphaFoldDB" id="A0A1Y3BDD8"/>
<evidence type="ECO:0000256" key="2">
    <source>
        <dbReference type="ARBA" id="ARBA00022692"/>
    </source>
</evidence>
<evidence type="ECO:0000256" key="5">
    <source>
        <dbReference type="SAM" id="Phobius"/>
    </source>
</evidence>
<dbReference type="PROSITE" id="PS50850">
    <property type="entry name" value="MFS"/>
    <property type="match status" value="1"/>
</dbReference>
<dbReference type="GO" id="GO:0022857">
    <property type="term" value="F:transmembrane transporter activity"/>
    <property type="evidence" value="ECO:0007669"/>
    <property type="project" value="InterPro"/>
</dbReference>
<dbReference type="Proteomes" id="UP000194236">
    <property type="component" value="Unassembled WGS sequence"/>
</dbReference>
<dbReference type="InterPro" id="IPR020846">
    <property type="entry name" value="MFS_dom"/>
</dbReference>
<dbReference type="EMBL" id="MUJZ01030549">
    <property type="protein sequence ID" value="OTF77863.1"/>
    <property type="molecule type" value="Genomic_DNA"/>
</dbReference>
<evidence type="ECO:0000256" key="3">
    <source>
        <dbReference type="ARBA" id="ARBA00022989"/>
    </source>
</evidence>
<dbReference type="Gene3D" id="1.20.1250.20">
    <property type="entry name" value="MFS general substrate transporter like domains"/>
    <property type="match status" value="1"/>
</dbReference>
<dbReference type="PANTHER" id="PTHR24064">
    <property type="entry name" value="SOLUTE CARRIER FAMILY 22 MEMBER"/>
    <property type="match status" value="1"/>
</dbReference>
<evidence type="ECO:0000313" key="7">
    <source>
        <dbReference type="EMBL" id="OTF77863.1"/>
    </source>
</evidence>
<reference evidence="7 8" key="1">
    <citation type="submission" date="2017-03" db="EMBL/GenBank/DDBJ databases">
        <title>Genome Survey of Euroglyphus maynei.</title>
        <authorList>
            <person name="Arlian L.G."/>
            <person name="Morgan M.S."/>
            <person name="Rider S.D."/>
        </authorList>
    </citation>
    <scope>NUCLEOTIDE SEQUENCE [LARGE SCALE GENOMIC DNA]</scope>
    <source>
        <strain evidence="7">Arlian Lab</strain>
        <tissue evidence="7">Whole body</tissue>
    </source>
</reference>
<evidence type="ECO:0000256" key="1">
    <source>
        <dbReference type="ARBA" id="ARBA00004141"/>
    </source>
</evidence>
<keyword evidence="8" id="KW-1185">Reference proteome</keyword>
<name>A0A1Y3BDD8_EURMA</name>
<proteinExistence type="predicted"/>
<dbReference type="SUPFAM" id="SSF103473">
    <property type="entry name" value="MFS general substrate transporter"/>
    <property type="match status" value="1"/>
</dbReference>
<organism evidence="7 8">
    <name type="scientific">Euroglyphus maynei</name>
    <name type="common">Mayne's house dust mite</name>
    <dbReference type="NCBI Taxonomy" id="6958"/>
    <lineage>
        <taxon>Eukaryota</taxon>
        <taxon>Metazoa</taxon>
        <taxon>Ecdysozoa</taxon>
        <taxon>Arthropoda</taxon>
        <taxon>Chelicerata</taxon>
        <taxon>Arachnida</taxon>
        <taxon>Acari</taxon>
        <taxon>Acariformes</taxon>
        <taxon>Sarcoptiformes</taxon>
        <taxon>Astigmata</taxon>
        <taxon>Psoroptidia</taxon>
        <taxon>Analgoidea</taxon>
        <taxon>Pyroglyphidae</taxon>
        <taxon>Pyroglyphinae</taxon>
        <taxon>Euroglyphus</taxon>
    </lineage>
</organism>
<evidence type="ECO:0000256" key="4">
    <source>
        <dbReference type="ARBA" id="ARBA00023136"/>
    </source>
</evidence>
<dbReference type="InterPro" id="IPR036259">
    <property type="entry name" value="MFS_trans_sf"/>
</dbReference>
<feature type="domain" description="Major facilitator superfamily (MFS) profile" evidence="6">
    <location>
        <begin position="1"/>
        <end position="86"/>
    </location>
</feature>
<comment type="caution">
    <text evidence="7">The sequence shown here is derived from an EMBL/GenBank/DDBJ whole genome shotgun (WGS) entry which is preliminary data.</text>
</comment>
<dbReference type="OrthoDB" id="6516448at2759"/>